<reference evidence="1 2" key="1">
    <citation type="journal article" date="2017" name="J. Fish Dis.">
        <title>Comparative assessment of Vibrio virulence in marine fish larvae.</title>
        <authorList>
            <person name="Ronneseth A."/>
            <person name="Castillo D."/>
            <person name="D'Alvise P."/>
            <person name="Tonnesen O."/>
            <person name="Haugland G."/>
            <person name="Grotkjaer T."/>
            <person name="Engell-Sorensen K."/>
            <person name="Norremark L."/>
            <person name="Bergh O."/>
            <person name="Wergeland H.I."/>
            <person name="Gram L."/>
        </authorList>
    </citation>
    <scope>NUCLEOTIDE SEQUENCE [LARGE SCALE GENOMIC DNA]</scope>
    <source>
        <strain evidence="1 2">90-11-286</strain>
    </source>
</reference>
<gene>
    <name evidence="1" type="ORF">PL14_15495</name>
</gene>
<evidence type="ECO:0000313" key="2">
    <source>
        <dbReference type="Proteomes" id="UP000078309"/>
    </source>
</evidence>
<dbReference type="EMBL" id="JAHGUI010000064">
    <property type="protein sequence ID" value="MBT2920081.1"/>
    <property type="molecule type" value="Genomic_DNA"/>
</dbReference>
<protein>
    <submittedName>
        <fullName evidence="1">Lrp/AsnC family transcriptional regulator</fullName>
    </submittedName>
</protein>
<proteinExistence type="predicted"/>
<organism evidence="1 2">
    <name type="scientific">Vibrio anguillarum</name>
    <name type="common">Listonella anguillarum</name>
    <dbReference type="NCBI Taxonomy" id="55601"/>
    <lineage>
        <taxon>Bacteria</taxon>
        <taxon>Pseudomonadati</taxon>
        <taxon>Pseudomonadota</taxon>
        <taxon>Gammaproteobacteria</taxon>
        <taxon>Vibrionales</taxon>
        <taxon>Vibrionaceae</taxon>
        <taxon>Vibrio</taxon>
    </lineage>
</organism>
<dbReference type="RefSeq" id="WP_064624591.1">
    <property type="nucleotide sequence ID" value="NZ_JAHGUI010000064.1"/>
</dbReference>
<dbReference type="AlphaFoldDB" id="A0ABD4QYY1"/>
<name>A0ABD4QYY1_VIBAN</name>
<dbReference type="Proteomes" id="UP000078309">
    <property type="component" value="Unassembled WGS sequence"/>
</dbReference>
<sequence length="347" mass="40074">MIVSWTIKGTEKVSSEARMLLLLMYLEADSNNIYKMPILHMVQKYKAPERLIRRSIRLLIEVKAIHVITEKVVNGKRGRPVTAYQLTGIDFDDLDSQFIQLPKYAKRRVNHLWYGELIAKELTLSNRLMLFCLLSKAKVSGVVDSISLADLCSFMGCSERKAQAMISKLRKHGYIKGYVAGLNHSILKKQKSLIFIELKKVDVALLDCEQIVNFHELRSFTPNNPVYNLSVLAVFKLLASISCKKEFAEHMDFFVENTIVELMNSERRVCVDIEWYEELIHESFMWEELNLTHGTTNKLIEYLIYRALEFARTISTLEITDGKSFAIGVNRKNQRCLLKFDSSFLSE</sequence>
<accession>A0ABD4QYY1</accession>
<evidence type="ECO:0000313" key="1">
    <source>
        <dbReference type="EMBL" id="MBT2920081.1"/>
    </source>
</evidence>
<comment type="caution">
    <text evidence="1">The sequence shown here is derived from an EMBL/GenBank/DDBJ whole genome shotgun (WGS) entry which is preliminary data.</text>
</comment>